<dbReference type="Proteomes" id="UP000198583">
    <property type="component" value="Unassembled WGS sequence"/>
</dbReference>
<sequence length="116" mass="13263">MSEDGWPEQEYVAYLENERANYAWTLQHYGDMSADEAVEAALASYPYEPPDAPYRGLHFNKEAWYWAADWIAETRGTDPRDFPAMPPEYPGYVEPGVVEVSEEQLAALRRKLDGEG</sequence>
<evidence type="ECO:0000313" key="2">
    <source>
        <dbReference type="Proteomes" id="UP000198583"/>
    </source>
</evidence>
<dbReference type="EMBL" id="FOYL01000019">
    <property type="protein sequence ID" value="SFR29453.1"/>
    <property type="molecule type" value="Genomic_DNA"/>
</dbReference>
<reference evidence="2" key="1">
    <citation type="submission" date="2016-10" db="EMBL/GenBank/DDBJ databases">
        <authorList>
            <person name="Varghese N."/>
            <person name="Submissions S."/>
        </authorList>
    </citation>
    <scope>NUCLEOTIDE SEQUENCE [LARGE SCALE GENOMIC DNA]</scope>
    <source>
        <strain evidence="2">DSM 44232</strain>
    </source>
</reference>
<dbReference type="OrthoDB" id="6039651at2"/>
<organism evidence="1 2">
    <name type="scientific">Lentzea waywayandensis</name>
    <dbReference type="NCBI Taxonomy" id="84724"/>
    <lineage>
        <taxon>Bacteria</taxon>
        <taxon>Bacillati</taxon>
        <taxon>Actinomycetota</taxon>
        <taxon>Actinomycetes</taxon>
        <taxon>Pseudonocardiales</taxon>
        <taxon>Pseudonocardiaceae</taxon>
        <taxon>Lentzea</taxon>
    </lineage>
</organism>
<protein>
    <submittedName>
        <fullName evidence="1">Uncharacterized protein</fullName>
    </submittedName>
</protein>
<gene>
    <name evidence="1" type="ORF">SAMN04488564_11997</name>
</gene>
<dbReference type="AlphaFoldDB" id="A0A1I6FHN2"/>
<accession>A0A1I6FHN2</accession>
<proteinExistence type="predicted"/>
<evidence type="ECO:0000313" key="1">
    <source>
        <dbReference type="EMBL" id="SFR29453.1"/>
    </source>
</evidence>
<dbReference type="RefSeq" id="WP_093605852.1">
    <property type="nucleotide sequence ID" value="NZ_FOYL01000019.1"/>
</dbReference>
<keyword evidence="2" id="KW-1185">Reference proteome</keyword>
<name>A0A1I6FHN2_9PSEU</name>